<accession>A0A4Y5TX83</accession>
<name>A0A4Y5TX83_9CAUD</name>
<proteinExistence type="predicted"/>
<sequence>MATKQNNVVNLAPQEGKQRKAFDTKVDVMIYGGAAGSGKSRLLLIKALKHAYQDPNFEGVMFRRTTGPLKGAGGLFTESKKLFRPLNPRIREKDMEIIFEGTGGGNLKYTHLEHEDTAEANHQGLNCSPYIK</sequence>
<dbReference type="Pfam" id="PF03237">
    <property type="entry name" value="Terminase_6N"/>
    <property type="match status" value="1"/>
</dbReference>
<dbReference type="InterPro" id="IPR027417">
    <property type="entry name" value="P-loop_NTPase"/>
</dbReference>
<dbReference type="Gene3D" id="3.40.50.300">
    <property type="entry name" value="P-loop containing nucleotide triphosphate hydrolases"/>
    <property type="match status" value="1"/>
</dbReference>
<gene>
    <name evidence="1" type="ORF">2L372D_106</name>
</gene>
<dbReference type="EMBL" id="MK804893">
    <property type="protein sequence ID" value="QDB74020.1"/>
    <property type="molecule type" value="Genomic_DNA"/>
</dbReference>
<organism evidence="1 2">
    <name type="scientific">Aeromonas phage 2L372D</name>
    <dbReference type="NCBI Taxonomy" id="2588097"/>
    <lineage>
        <taxon>Viruses</taxon>
        <taxon>Duplodnaviria</taxon>
        <taxon>Heunggongvirae</taxon>
        <taxon>Uroviricota</taxon>
        <taxon>Caudoviricetes</taxon>
        <taxon>Plateaulakevirus</taxon>
        <taxon>Plateaulakevirus pv2L372D</taxon>
    </lineage>
</organism>
<dbReference type="Proteomes" id="UP000316128">
    <property type="component" value="Segment"/>
</dbReference>
<protein>
    <submittedName>
        <fullName evidence="1">Putative terminase large subunit</fullName>
    </submittedName>
</protein>
<evidence type="ECO:0000313" key="2">
    <source>
        <dbReference type="Proteomes" id="UP000316128"/>
    </source>
</evidence>
<evidence type="ECO:0000313" key="1">
    <source>
        <dbReference type="EMBL" id="QDB74020.1"/>
    </source>
</evidence>
<keyword evidence="2" id="KW-1185">Reference proteome</keyword>
<reference evidence="1 2" key="1">
    <citation type="submission" date="2019-04" db="EMBL/GenBank/DDBJ databases">
        <title>Nine Novel Phages from a Plateau Lake in Southwest China Provide Insights into Aeromonas Phage Diversity.</title>
        <authorList>
            <person name="Xiao W."/>
            <person name="Bai M."/>
            <person name="Wang Y."/>
            <person name="Cui X."/>
        </authorList>
    </citation>
    <scope>NUCLEOTIDE SEQUENCE [LARGE SCALE GENOMIC DNA]</scope>
</reference>